<feature type="region of interest" description="Disordered" evidence="1">
    <location>
        <begin position="75"/>
        <end position="106"/>
    </location>
</feature>
<sequence>MKIASRIHNRDGSARTVTIHGRPYIFAKTEDLHGNLHFVADVRNEQHAKVLLQKPHFYEFGDELEPQSTLLRASLGSTSRDGSTDLQTTSTGTQATEAGSGAHGSATVTATPIAPTVTFAGEVTAAAQELLGGNVSMIAAALGRITDLDVVRCALALENAGQARKSAIAILTQTLELAAQAKG</sequence>
<protein>
    <submittedName>
        <fullName evidence="2">Uncharacterized protein</fullName>
    </submittedName>
</protein>
<evidence type="ECO:0000313" key="3">
    <source>
        <dbReference type="Proteomes" id="UP000035481"/>
    </source>
</evidence>
<dbReference type="AlphaFoldDB" id="A0A0G9H754"/>
<organism evidence="2 3">
    <name type="scientific">Dyella japonica DSM 16301</name>
    <dbReference type="NCBI Taxonomy" id="1440762"/>
    <lineage>
        <taxon>Bacteria</taxon>
        <taxon>Pseudomonadati</taxon>
        <taxon>Pseudomonadota</taxon>
        <taxon>Gammaproteobacteria</taxon>
        <taxon>Lysobacterales</taxon>
        <taxon>Rhodanobacteraceae</taxon>
        <taxon>Dyella</taxon>
    </lineage>
</organism>
<dbReference type="RefSeq" id="WP_046970310.1">
    <property type="nucleotide sequence ID" value="NZ_JPLA01000006.1"/>
</dbReference>
<dbReference type="EMBL" id="JPLA01000006">
    <property type="protein sequence ID" value="KLD65428.1"/>
    <property type="molecule type" value="Genomic_DNA"/>
</dbReference>
<evidence type="ECO:0000313" key="2">
    <source>
        <dbReference type="EMBL" id="KLD65428.1"/>
    </source>
</evidence>
<dbReference type="PATRIC" id="fig|1440762.4.peg.3298"/>
<comment type="caution">
    <text evidence="2">The sequence shown here is derived from an EMBL/GenBank/DDBJ whole genome shotgun (WGS) entry which is preliminary data.</text>
</comment>
<dbReference type="STRING" id="1440762.Y882_02585"/>
<evidence type="ECO:0000256" key="1">
    <source>
        <dbReference type="SAM" id="MobiDB-lite"/>
    </source>
</evidence>
<gene>
    <name evidence="2" type="ORF">Y882_02585</name>
</gene>
<accession>A0A0G9H754</accession>
<proteinExistence type="predicted"/>
<feature type="compositionally biased region" description="Polar residues" evidence="1">
    <location>
        <begin position="75"/>
        <end position="97"/>
    </location>
</feature>
<reference evidence="2 3" key="1">
    <citation type="journal article" date="2015" name="Antonie Van Leeuwenhoek">
        <title>A phylogenomic and molecular marker based taxonomic framework for the order Xanthomonadales: proposal to transfer the families Algiphilaceae and Solimonadaceae to the order Nevskiales ord. nov. and to create a new family within the order Xanthomonadales, the family Rhodanobacteraceae fam. nov., containing the genus Rhodanobacter and its closest relatives.</title>
        <authorList>
            <person name="Naushad S."/>
            <person name="Adeolu M."/>
            <person name="Wong S."/>
            <person name="Sohail M."/>
            <person name="Schellhorn H.E."/>
            <person name="Gupta R.S."/>
        </authorList>
    </citation>
    <scope>NUCLEOTIDE SEQUENCE [LARGE SCALE GENOMIC DNA]</scope>
    <source>
        <strain evidence="2 3">DSM 16301</strain>
    </source>
</reference>
<dbReference type="Proteomes" id="UP000035481">
    <property type="component" value="Unassembled WGS sequence"/>
</dbReference>
<name>A0A0G9H754_9GAMM</name>